<keyword evidence="3" id="KW-1185">Reference proteome</keyword>
<dbReference type="SUPFAM" id="SSF53474">
    <property type="entry name" value="alpha/beta-Hydrolases"/>
    <property type="match status" value="1"/>
</dbReference>
<evidence type="ECO:0000313" key="3">
    <source>
        <dbReference type="Proteomes" id="UP001501508"/>
    </source>
</evidence>
<dbReference type="Pfam" id="PF01764">
    <property type="entry name" value="Lipase_3"/>
    <property type="match status" value="1"/>
</dbReference>
<sequence length="356" mass="40676">MLVARPGLGQFLEPGFDKKEYAELLKINQKVHLGQEKWPGDTALPLPERYEFVFRAPALAFDNCWDLWVHRDKRQAVIAVRGTVETQASFMANFYAAMVPAKGSLELEKGVKFDYALSENPHAAVHVGWLVSMAYLSKSIGHKLDSCYKAGIKDFILTGHSQGGGITFLLTSYLNSLKKQQKLPGDMRFKTYCSAAPKPGNLFFAYDYEAATAGGWAFNVVNPADWVPDVPFSLQTVDDFTQTNPFSGAKAMIRKQKFPRNMALRHVYRKLSRPSKKAQKNYERYLGRMVAKGVKKQLPGFTLPEYYHSNYYVRTGTTIVLSPDEEYFRIYPHETGKIWKHHFPQNYLYLLESYQH</sequence>
<dbReference type="Proteomes" id="UP001501508">
    <property type="component" value="Unassembled WGS sequence"/>
</dbReference>
<gene>
    <name evidence="2" type="ORF">GCM10023091_40690</name>
</gene>
<dbReference type="EMBL" id="BAABEY010000036">
    <property type="protein sequence ID" value="GAA4446809.1"/>
    <property type="molecule type" value="Genomic_DNA"/>
</dbReference>
<feature type="domain" description="Fungal lipase-type" evidence="1">
    <location>
        <begin position="77"/>
        <end position="232"/>
    </location>
</feature>
<evidence type="ECO:0000313" key="2">
    <source>
        <dbReference type="EMBL" id="GAA4446809.1"/>
    </source>
</evidence>
<comment type="caution">
    <text evidence="2">The sequence shown here is derived from an EMBL/GenBank/DDBJ whole genome shotgun (WGS) entry which is preliminary data.</text>
</comment>
<dbReference type="CDD" id="cd00519">
    <property type="entry name" value="Lipase_3"/>
    <property type="match status" value="1"/>
</dbReference>
<dbReference type="Gene3D" id="3.40.50.1820">
    <property type="entry name" value="alpha/beta hydrolase"/>
    <property type="match status" value="1"/>
</dbReference>
<accession>A0ABP8M9A8</accession>
<dbReference type="InterPro" id="IPR029058">
    <property type="entry name" value="AB_hydrolase_fold"/>
</dbReference>
<organism evidence="2 3">
    <name type="scientific">Ravibacter arvi</name>
    <dbReference type="NCBI Taxonomy" id="2051041"/>
    <lineage>
        <taxon>Bacteria</taxon>
        <taxon>Pseudomonadati</taxon>
        <taxon>Bacteroidota</taxon>
        <taxon>Cytophagia</taxon>
        <taxon>Cytophagales</taxon>
        <taxon>Spirosomataceae</taxon>
        <taxon>Ravibacter</taxon>
    </lineage>
</organism>
<protein>
    <recommendedName>
        <fullName evidence="1">Fungal lipase-type domain-containing protein</fullName>
    </recommendedName>
</protein>
<dbReference type="InterPro" id="IPR002921">
    <property type="entry name" value="Fungal_lipase-type"/>
</dbReference>
<proteinExistence type="predicted"/>
<reference evidence="3" key="1">
    <citation type="journal article" date="2019" name="Int. J. Syst. Evol. Microbiol.">
        <title>The Global Catalogue of Microorganisms (GCM) 10K type strain sequencing project: providing services to taxonomists for standard genome sequencing and annotation.</title>
        <authorList>
            <consortium name="The Broad Institute Genomics Platform"/>
            <consortium name="The Broad Institute Genome Sequencing Center for Infectious Disease"/>
            <person name="Wu L."/>
            <person name="Ma J."/>
        </authorList>
    </citation>
    <scope>NUCLEOTIDE SEQUENCE [LARGE SCALE GENOMIC DNA]</scope>
    <source>
        <strain evidence="3">JCM 31920</strain>
    </source>
</reference>
<name>A0ABP8M9A8_9BACT</name>
<evidence type="ECO:0000259" key="1">
    <source>
        <dbReference type="Pfam" id="PF01764"/>
    </source>
</evidence>